<protein>
    <submittedName>
        <fullName evidence="1">Uncharacterized protein</fullName>
    </submittedName>
</protein>
<sequence length="83" mass="8864">MSTTGREGQILLHHRGERYSFHNTATVAVQARNASMVQIILNAAVADLVAAALRTIASGTLCAGDSRPQSVPVRANIRRPRGN</sequence>
<dbReference type="HOGENOM" id="CLU_2540196_0_0_5"/>
<dbReference type="KEGG" id="rga:RGR602_CH03942"/>
<evidence type="ECO:0000313" key="1">
    <source>
        <dbReference type="EMBL" id="AJD43239.1"/>
    </source>
</evidence>
<dbReference type="Proteomes" id="UP000031368">
    <property type="component" value="Chromosome"/>
</dbReference>
<keyword evidence="2" id="KW-1185">Reference proteome</keyword>
<accession>A0A0B4X551</accession>
<organism evidence="1 2">
    <name type="scientific">Rhizobium gallicum bv. gallicum R602sp</name>
    <dbReference type="NCBI Taxonomy" id="1041138"/>
    <lineage>
        <taxon>Bacteria</taxon>
        <taxon>Pseudomonadati</taxon>
        <taxon>Pseudomonadota</taxon>
        <taxon>Alphaproteobacteria</taxon>
        <taxon>Hyphomicrobiales</taxon>
        <taxon>Rhizobiaceae</taxon>
        <taxon>Rhizobium/Agrobacterium group</taxon>
        <taxon>Rhizobium</taxon>
    </lineage>
</organism>
<dbReference type="EMBL" id="CP006877">
    <property type="protein sequence ID" value="AJD43239.1"/>
    <property type="molecule type" value="Genomic_DNA"/>
</dbReference>
<gene>
    <name evidence="1" type="ORF">RGR602_CH03942</name>
</gene>
<dbReference type="AlphaFoldDB" id="A0A0B4X551"/>
<reference evidence="1 2" key="1">
    <citation type="submission" date="2013-11" db="EMBL/GenBank/DDBJ databases">
        <title>Complete genome sequence of Rhizobium gallicum bv. gallicum R602.</title>
        <authorList>
            <person name="Bustos P."/>
            <person name="Santamaria R.I."/>
            <person name="Lozano L."/>
            <person name="Acosta J.L."/>
            <person name="Ormeno-Orrillo E."/>
            <person name="Rogel M.A."/>
            <person name="Romero D."/>
            <person name="Cevallos M.A."/>
            <person name="Martinez-Romero E."/>
            <person name="Gonzalez V."/>
        </authorList>
    </citation>
    <scope>NUCLEOTIDE SEQUENCE [LARGE SCALE GENOMIC DNA]</scope>
    <source>
        <strain evidence="1 2">R602</strain>
    </source>
</reference>
<proteinExistence type="predicted"/>
<name>A0A0B4X551_9HYPH</name>
<evidence type="ECO:0000313" key="2">
    <source>
        <dbReference type="Proteomes" id="UP000031368"/>
    </source>
</evidence>